<protein>
    <submittedName>
        <fullName evidence="1">Exonuclease RNase T and DNA polymerase III</fullName>
    </submittedName>
</protein>
<dbReference type="KEGG" id="caa:Caka_0250"/>
<dbReference type="CDD" id="cd06127">
    <property type="entry name" value="DEDDh"/>
    <property type="match status" value="1"/>
</dbReference>
<gene>
    <name evidence="1" type="ordered locus">Caka_0250</name>
</gene>
<evidence type="ECO:0000313" key="2">
    <source>
        <dbReference type="Proteomes" id="UP000000925"/>
    </source>
</evidence>
<name>D5ELV1_CORAD</name>
<dbReference type="Gene3D" id="3.30.420.10">
    <property type="entry name" value="Ribonuclease H-like superfamily/Ribonuclease H"/>
    <property type="match status" value="1"/>
</dbReference>
<dbReference type="SUPFAM" id="SSF53098">
    <property type="entry name" value="Ribonuclease H-like"/>
    <property type="match status" value="1"/>
</dbReference>
<dbReference type="STRING" id="583355.Caka_0250"/>
<evidence type="ECO:0000313" key="1">
    <source>
        <dbReference type="EMBL" id="ADE53276.1"/>
    </source>
</evidence>
<reference evidence="1 2" key="1">
    <citation type="journal article" date="2010" name="Stand. Genomic Sci.">
        <title>Complete genome sequence of Coraliomargarita akajimensis type strain (04OKA010-24).</title>
        <authorList>
            <person name="Mavromatis K."/>
            <person name="Abt B."/>
            <person name="Brambilla E."/>
            <person name="Lapidus A."/>
            <person name="Copeland A."/>
            <person name="Deshpande S."/>
            <person name="Nolan M."/>
            <person name="Lucas S."/>
            <person name="Tice H."/>
            <person name="Cheng J.F."/>
            <person name="Han C."/>
            <person name="Detter J.C."/>
            <person name="Woyke T."/>
            <person name="Goodwin L."/>
            <person name="Pitluck S."/>
            <person name="Held B."/>
            <person name="Brettin T."/>
            <person name="Tapia R."/>
            <person name="Ivanova N."/>
            <person name="Mikhailova N."/>
            <person name="Pati A."/>
            <person name="Liolios K."/>
            <person name="Chen A."/>
            <person name="Palaniappan K."/>
            <person name="Land M."/>
            <person name="Hauser L."/>
            <person name="Chang Y.J."/>
            <person name="Jeffries C.D."/>
            <person name="Rohde M."/>
            <person name="Goker M."/>
            <person name="Bristow J."/>
            <person name="Eisen J.A."/>
            <person name="Markowitz V."/>
            <person name="Hugenholtz P."/>
            <person name="Klenk H.P."/>
            <person name="Kyrpides N.C."/>
        </authorList>
    </citation>
    <scope>NUCLEOTIDE SEQUENCE [LARGE SCALE GENOMIC DNA]</scope>
    <source>
        <strain evidence="2">DSM 45221 / IAM 15411 / JCM 23193 / KCTC 12865</strain>
    </source>
</reference>
<sequence>MFTTPIHVIDFEGSRQSGIVEYGVVTLHGAMVEATYTGLCLPRGTISDRDRMQHRIAESDLQEEQPFEVQWPLFSMLRETGVLCAHNVQVEEGFLRSVWPYPKASPDFLEIDGAPQLSWGPWLDTLYLYRRIYPNLESHRLEDLVQLFGLSAELKGRAKLYCPPGRRRYHSALYDALASALLLSRLYDEPELKRMTLHWLLIHSQPSEAAREAVGQQEFYLNE</sequence>
<dbReference type="EMBL" id="CP001998">
    <property type="protein sequence ID" value="ADE53276.1"/>
    <property type="molecule type" value="Genomic_DNA"/>
</dbReference>
<keyword evidence="2" id="KW-1185">Reference proteome</keyword>
<dbReference type="OrthoDB" id="192427at2"/>
<keyword evidence="1" id="KW-0269">Exonuclease</keyword>
<dbReference type="GO" id="GO:0004527">
    <property type="term" value="F:exonuclease activity"/>
    <property type="evidence" value="ECO:0007669"/>
    <property type="project" value="UniProtKB-KW"/>
</dbReference>
<dbReference type="RefSeq" id="WP_013042002.1">
    <property type="nucleotide sequence ID" value="NC_014008.1"/>
</dbReference>
<dbReference type="eggNOG" id="COG0847">
    <property type="taxonomic scope" value="Bacteria"/>
</dbReference>
<keyword evidence="1" id="KW-0378">Hydrolase</keyword>
<dbReference type="Proteomes" id="UP000000925">
    <property type="component" value="Chromosome"/>
</dbReference>
<accession>D5ELV1</accession>
<dbReference type="InterPro" id="IPR036397">
    <property type="entry name" value="RNaseH_sf"/>
</dbReference>
<dbReference type="AlphaFoldDB" id="D5ELV1"/>
<keyword evidence="1" id="KW-0540">Nuclease</keyword>
<dbReference type="HOGENOM" id="CLU_1249567_0_0_0"/>
<dbReference type="GO" id="GO:0003676">
    <property type="term" value="F:nucleic acid binding"/>
    <property type="evidence" value="ECO:0007669"/>
    <property type="project" value="InterPro"/>
</dbReference>
<dbReference type="InterPro" id="IPR012337">
    <property type="entry name" value="RNaseH-like_sf"/>
</dbReference>
<organism evidence="1 2">
    <name type="scientific">Coraliomargarita akajimensis (strain DSM 45221 / IAM 15411 / JCM 23193 / KCTC 12865 / 04OKA010-24)</name>
    <dbReference type="NCBI Taxonomy" id="583355"/>
    <lineage>
        <taxon>Bacteria</taxon>
        <taxon>Pseudomonadati</taxon>
        <taxon>Verrucomicrobiota</taxon>
        <taxon>Opitutia</taxon>
        <taxon>Puniceicoccales</taxon>
        <taxon>Coraliomargaritaceae</taxon>
        <taxon>Coraliomargarita</taxon>
    </lineage>
</organism>
<proteinExistence type="predicted"/>